<keyword evidence="3 6" id="KW-0256">Endoplasmic reticulum</keyword>
<dbReference type="EMBL" id="JACMSC010000013">
    <property type="protein sequence ID" value="KAG6491592.1"/>
    <property type="molecule type" value="Genomic_DNA"/>
</dbReference>
<dbReference type="Proteomes" id="UP000734854">
    <property type="component" value="Unassembled WGS sequence"/>
</dbReference>
<sequence>MAFVFFRLLKKRAATLIGGSTYRFTLSSLPIPSPRTEQEMIAVQDQSAQESSGKHRSLHQILGGGMIADVILWRKKNVTVGILVGVLASWIIFEVAGYTLLSLVSNVLLLLISILFVWAKAAEVLNRPPPPIPEMYLTEEMIHEASDFCQFHANKIFSAFNDIARGKDSKLFYSIAMCLLLASTIGRLADILTLSYTSVVLILTVPALYGKYEDGVDRRVKTVHMEVQMYQRVYIESFNNYYIQVKKWILLKKNLLADV</sequence>
<evidence type="ECO:0000256" key="5">
    <source>
        <dbReference type="ARBA" id="ARBA00023136"/>
    </source>
</evidence>
<evidence type="ECO:0000313" key="9">
    <source>
        <dbReference type="Proteomes" id="UP000734854"/>
    </source>
</evidence>
<feature type="domain" description="Reticulon" evidence="7">
    <location>
        <begin position="67"/>
        <end position="228"/>
    </location>
</feature>
<evidence type="ECO:0000256" key="6">
    <source>
        <dbReference type="RuleBase" id="RU363132"/>
    </source>
</evidence>
<name>A0A8J5FW64_ZINOF</name>
<gene>
    <name evidence="8" type="ORF">ZIOFF_046524</name>
</gene>
<keyword evidence="5 6" id="KW-0472">Membrane</keyword>
<dbReference type="PANTHER" id="PTHR10994">
    <property type="entry name" value="RETICULON"/>
    <property type="match status" value="1"/>
</dbReference>
<evidence type="ECO:0000256" key="3">
    <source>
        <dbReference type="ARBA" id="ARBA00022824"/>
    </source>
</evidence>
<protein>
    <recommendedName>
        <fullName evidence="6">Reticulon-like protein</fullName>
    </recommendedName>
</protein>
<proteinExistence type="predicted"/>
<dbReference type="GO" id="GO:0005789">
    <property type="term" value="C:endoplasmic reticulum membrane"/>
    <property type="evidence" value="ECO:0007669"/>
    <property type="project" value="UniProtKB-SubCell"/>
</dbReference>
<dbReference type="InterPro" id="IPR045064">
    <property type="entry name" value="Reticulon-like"/>
</dbReference>
<evidence type="ECO:0000256" key="4">
    <source>
        <dbReference type="ARBA" id="ARBA00022989"/>
    </source>
</evidence>
<organism evidence="8 9">
    <name type="scientific">Zingiber officinale</name>
    <name type="common">Ginger</name>
    <name type="synonym">Amomum zingiber</name>
    <dbReference type="NCBI Taxonomy" id="94328"/>
    <lineage>
        <taxon>Eukaryota</taxon>
        <taxon>Viridiplantae</taxon>
        <taxon>Streptophyta</taxon>
        <taxon>Embryophyta</taxon>
        <taxon>Tracheophyta</taxon>
        <taxon>Spermatophyta</taxon>
        <taxon>Magnoliopsida</taxon>
        <taxon>Liliopsida</taxon>
        <taxon>Zingiberales</taxon>
        <taxon>Zingiberaceae</taxon>
        <taxon>Zingiber</taxon>
    </lineage>
</organism>
<feature type="transmembrane region" description="Helical" evidence="6">
    <location>
        <begin position="99"/>
        <end position="119"/>
    </location>
</feature>
<evidence type="ECO:0000259" key="7">
    <source>
        <dbReference type="PROSITE" id="PS50845"/>
    </source>
</evidence>
<evidence type="ECO:0000256" key="2">
    <source>
        <dbReference type="ARBA" id="ARBA00022692"/>
    </source>
</evidence>
<keyword evidence="2 6" id="KW-0812">Transmembrane</keyword>
<dbReference type="GO" id="GO:0009617">
    <property type="term" value="P:response to bacterium"/>
    <property type="evidence" value="ECO:0007669"/>
    <property type="project" value="InterPro"/>
</dbReference>
<dbReference type="Pfam" id="PF02453">
    <property type="entry name" value="Reticulon"/>
    <property type="match status" value="1"/>
</dbReference>
<dbReference type="AlphaFoldDB" id="A0A8J5FW64"/>
<keyword evidence="4 6" id="KW-1133">Transmembrane helix</keyword>
<dbReference type="PROSITE" id="PS50845">
    <property type="entry name" value="RETICULON"/>
    <property type="match status" value="1"/>
</dbReference>
<keyword evidence="9" id="KW-1185">Reference proteome</keyword>
<reference evidence="8 9" key="1">
    <citation type="submission" date="2020-08" db="EMBL/GenBank/DDBJ databases">
        <title>Plant Genome Project.</title>
        <authorList>
            <person name="Zhang R.-G."/>
        </authorList>
    </citation>
    <scope>NUCLEOTIDE SEQUENCE [LARGE SCALE GENOMIC DNA]</scope>
    <source>
        <tissue evidence="8">Rhizome</tissue>
    </source>
</reference>
<evidence type="ECO:0000313" key="8">
    <source>
        <dbReference type="EMBL" id="KAG6491592.1"/>
    </source>
</evidence>
<feature type="transmembrane region" description="Helical" evidence="6">
    <location>
        <begin position="171"/>
        <end position="189"/>
    </location>
</feature>
<feature type="transmembrane region" description="Helical" evidence="6">
    <location>
        <begin position="77"/>
        <end position="93"/>
    </location>
</feature>
<dbReference type="PANTHER" id="PTHR10994:SF65">
    <property type="entry name" value="RETICULON-LIKE PROTEIN B12"/>
    <property type="match status" value="1"/>
</dbReference>
<feature type="transmembrane region" description="Helical" evidence="6">
    <location>
        <begin position="195"/>
        <end position="212"/>
    </location>
</feature>
<comment type="caution">
    <text evidence="8">The sequence shown here is derived from an EMBL/GenBank/DDBJ whole genome shotgun (WGS) entry which is preliminary data.</text>
</comment>
<dbReference type="InterPro" id="IPR003388">
    <property type="entry name" value="Reticulon"/>
</dbReference>
<accession>A0A8J5FW64</accession>
<evidence type="ECO:0000256" key="1">
    <source>
        <dbReference type="ARBA" id="ARBA00004477"/>
    </source>
</evidence>
<comment type="subcellular location">
    <subcellularLocation>
        <location evidence="1 6">Endoplasmic reticulum membrane</location>
        <topology evidence="1 6">Multi-pass membrane protein</topology>
    </subcellularLocation>
</comment>